<organism evidence="2 3">
    <name type="scientific">Eumeta variegata</name>
    <name type="common">Bagworm moth</name>
    <name type="synonym">Eumeta japonica</name>
    <dbReference type="NCBI Taxonomy" id="151549"/>
    <lineage>
        <taxon>Eukaryota</taxon>
        <taxon>Metazoa</taxon>
        <taxon>Ecdysozoa</taxon>
        <taxon>Arthropoda</taxon>
        <taxon>Hexapoda</taxon>
        <taxon>Insecta</taxon>
        <taxon>Pterygota</taxon>
        <taxon>Neoptera</taxon>
        <taxon>Endopterygota</taxon>
        <taxon>Lepidoptera</taxon>
        <taxon>Glossata</taxon>
        <taxon>Ditrysia</taxon>
        <taxon>Tineoidea</taxon>
        <taxon>Psychidae</taxon>
        <taxon>Oiketicinae</taxon>
        <taxon>Eumeta</taxon>
    </lineage>
</organism>
<accession>A0A4C1XQI3</accession>
<feature type="compositionally biased region" description="Basic residues" evidence="1">
    <location>
        <begin position="761"/>
        <end position="770"/>
    </location>
</feature>
<evidence type="ECO:0000256" key="1">
    <source>
        <dbReference type="SAM" id="MobiDB-lite"/>
    </source>
</evidence>
<feature type="region of interest" description="Disordered" evidence="1">
    <location>
        <begin position="1488"/>
        <end position="1550"/>
    </location>
</feature>
<feature type="compositionally biased region" description="Polar residues" evidence="1">
    <location>
        <begin position="1078"/>
        <end position="1090"/>
    </location>
</feature>
<dbReference type="OrthoDB" id="19092at2759"/>
<sequence length="2086" mass="236977">MGMKVNIGKTKVMVFERSESATECDILIESEKIEQVKEFEYLDSLFTNDGKHDGDIERRVNAGNKVNGALFAIKKRKSVSLQARFAIHGEVRDPSRWYKKMYDTIHKTKLDGQPIQRVSPNKSQYAYFDPRSGYLSEPEGGLGRLGSSTWSDAYDSDVTTGPRRRTASVQEERHHDDVTSPYLPSNKYSTLASARASQEVYKNQPGRIEDYVPGKSSVVDKEAKQWLDENSPLPPYGTLLARAIQKSVRGLPYSLTRFGVACTYLPPPLNDVLTEDSKYDSQHVDLIAPAVDAKRRPHRVCQYQLSSTTSLPQASPKEKKDITSTILSKSNMARALKESGYESDSTLVFRRRDDTEPPLSPAERRAAYRDLQAGGEPPLRGFRSPAPPRQDETEIEYIPISPTLTKIRVHKRKPQEIICYPMIGEQLKFLEPPAPPRRVSSKNNRTLRLVTSGRTPSTSPKRTPEPITQTNIDFLREKINSKLSRQGTQILSRKPPVPENRASIDSTVLKHSRIMSTSAPPAIDRKKSTTNIGKTNIKLTTADTKSQSTSSFSSPRRTLLPTEYTNPIHSKFANAHDGKVIIEGGVGRRTPISNILDKVTPIDKLWNSEKRNEPHDYSKGKLKLSKSIDNMNVKHPPSLVVPKSSIRGNTKPANSGVTHRARDMIRTSDKLQKLKPTNLQAKSMSSLATKIEPKSSKLSVSPFISKAVSTTSLSTKKNIQIKTASVTNLKKKQSLESITTRPRSVPCHASCSKKSKENGKSIKKLRKQKNDKKVEEKYTNSESGSQFGDTSNEPSQFGSIENITQNKPISSKEIKEQHDAVVSDAFFQHLFLGNVNVPTDINKSQEEYTSVLQKAKLFQKLDHDLSVPKALNSYLILRKPVSESKFKLLDSYTAPESLLSPRSVSWPGRMHGQIRKFESLFTKSDEFGSSSSLATIRSRSEPPVNKMYFSQTSRPKSPIVIFHKKVVNLDTSRKSSPTRMVFSQTSRPISPKVVHKMFRPPGISREKSPSPTRFISTETVRPISPVVTKRTKTLLSSKHKEESPKQKNKIQKMFIIPEKSPSSPPTTKRPTTIKSIHSRSQSTSPVTFRSPSYRRINSTRTHGLRKTEDIGFHKKTIRTRSAGDVENIREKIKLPNKTHSDTNLQSINDPDYEEYILDMQNTKARSDRFRELNRYYNYLERVAELEKATSTCDLRHRKKDEEIIDFDRWKKIRSIERAEEELNNLYRKLKIAQTEKDVLFYPRDPDDFRWKYDNDRGLRIKEKSVEDLKDHFQQISESSVDQCTAFEIPPPKDTYKPLWRGTSVAETAFNINRKNETSEDHDLKPLLKPTITFEQDSSLNELRKKLGLGSRLWSSLSMDQVNALKSQLNAIYSKDVESKSNKDYDKYTVTVTDNKQYEKTNLHVRSSSLMSNDYSSIENKDISKSQSIAAINYSTPNVKEMKNNVNKIQMALSENEKRKISQTLSKEVMNRVKKSGSPDRNTITKAKEIMDPNLLSRTVETEYEEKRLPKKNSSEQNSENKRHVIFPVEKSSSQHHSSASETDTISSDMSSKTVIYREPKKDVLKKIEYFESVNMLSDQNKTVYHARESSDEKEPEKFQSNEKIFQTDIVPAEDVEQKNKISQSQSCTNFKELFGESEKNKFLSLPPKTGLRSRSPSPHWELQFDDRRTPDTLRYSSDEAICRSRSESPDPERHVRAYLRLARAGEVRRLARRFDSPAGAGAARGLRRHRSDPGLASPRALYRHALSPVARVPLRPGNRFMPHIDIISKLASLRRRTTPRSHSFEEALECRPGEVERIRRRFETMSLLGQIYSSAPDVSELRDIAPYLTGPWIAHRYPKRRDNNISLVDGSFVGGRTSPVRKDTGAKRPTKESIKLSSILKSEDMSVPEFNPAAHRPTRRYEPPRAPPRPPPAAWPLRLAPYIAPAAQRHTVTFKVFDCHHHPPTPRCLFSFWVTSFFCYPLLEGGRTPDPPRRAAYTSSSDTVNRGPCVRSRVPASARVHVPILRRVLIRIIKFISGAIASRLSTASRARVIAPVACVPAAYKVTESVDQPVRFFVCKHNRRDRARRSRRSRLRDPFDGRNRGKS</sequence>
<comment type="caution">
    <text evidence="2">The sequence shown here is derived from an EMBL/GenBank/DDBJ whole genome shotgun (WGS) entry which is preliminary data.</text>
</comment>
<dbReference type="Proteomes" id="UP000299102">
    <property type="component" value="Unassembled WGS sequence"/>
</dbReference>
<feature type="compositionally biased region" description="Basic and acidic residues" evidence="1">
    <location>
        <begin position="2074"/>
        <end position="2086"/>
    </location>
</feature>
<dbReference type="EMBL" id="BGZK01000938">
    <property type="protein sequence ID" value="GBP65758.1"/>
    <property type="molecule type" value="Genomic_DNA"/>
</dbReference>
<evidence type="ECO:0000313" key="3">
    <source>
        <dbReference type="Proteomes" id="UP000299102"/>
    </source>
</evidence>
<feature type="region of interest" description="Disordered" evidence="1">
    <location>
        <begin position="1057"/>
        <end position="1090"/>
    </location>
</feature>
<feature type="region of interest" description="Disordered" evidence="1">
    <location>
        <begin position="1889"/>
        <end position="1910"/>
    </location>
</feature>
<gene>
    <name evidence="2" type="ORF">EVAR_44403_1</name>
</gene>
<proteinExistence type="predicted"/>
<feature type="region of interest" description="Disordered" evidence="1">
    <location>
        <begin position="2066"/>
        <end position="2086"/>
    </location>
</feature>
<feature type="compositionally biased region" description="Polar residues" evidence="1">
    <location>
        <begin position="1541"/>
        <end position="1550"/>
    </location>
</feature>
<feature type="compositionally biased region" description="Polar residues" evidence="1">
    <location>
        <begin position="646"/>
        <end position="657"/>
    </location>
</feature>
<name>A0A4C1XQI3_EUMVA</name>
<protein>
    <recommendedName>
        <fullName evidence="4">SoHo domain-containing protein</fullName>
    </recommendedName>
</protein>
<feature type="region of interest" description="Disordered" evidence="1">
    <location>
        <begin position="731"/>
        <end position="799"/>
    </location>
</feature>
<feature type="compositionally biased region" description="Low complexity" evidence="1">
    <location>
        <begin position="1057"/>
        <end position="1075"/>
    </location>
</feature>
<feature type="region of interest" description="Disordered" evidence="1">
    <location>
        <begin position="631"/>
        <end position="659"/>
    </location>
</feature>
<evidence type="ECO:0000313" key="2">
    <source>
        <dbReference type="EMBL" id="GBP65758.1"/>
    </source>
</evidence>
<reference evidence="2 3" key="1">
    <citation type="journal article" date="2019" name="Commun. Biol.">
        <title>The bagworm genome reveals a unique fibroin gene that provides high tensile strength.</title>
        <authorList>
            <person name="Kono N."/>
            <person name="Nakamura H."/>
            <person name="Ohtoshi R."/>
            <person name="Tomita M."/>
            <person name="Numata K."/>
            <person name="Arakawa K."/>
        </authorList>
    </citation>
    <scope>NUCLEOTIDE SEQUENCE [LARGE SCALE GENOMIC DNA]</scope>
</reference>
<keyword evidence="3" id="KW-1185">Reference proteome</keyword>
<evidence type="ECO:0008006" key="4">
    <source>
        <dbReference type="Google" id="ProtNLM"/>
    </source>
</evidence>
<feature type="region of interest" description="Disordered" evidence="1">
    <location>
        <begin position="138"/>
        <end position="186"/>
    </location>
</feature>
<feature type="compositionally biased region" description="Polar residues" evidence="1">
    <location>
        <begin position="780"/>
        <end position="799"/>
    </location>
</feature>
<dbReference type="STRING" id="151549.A0A4C1XQI3"/>